<comment type="caution">
    <text evidence="2">The sequence shown here is derived from an EMBL/GenBank/DDBJ whole genome shotgun (WGS) entry which is preliminary data.</text>
</comment>
<sequence length="165" mass="18664">MSKLKIAGWAAGLVLASAVVFYVYTAPFSYQRLPGVRIGGQLTQHPTNWNTIDVDGVVYLKMEGFPPVVVKIFYATDEGGIITATRPDNGYWARRVRENPNGWIRFGDATYALQATEIFGDARLPMLEAYGENNGMQMRYDFEDAVVVGQNEPLHTWEVFYWTTR</sequence>
<name>A0A2A4X6A3_9GAMM</name>
<accession>A0A2A4X6A3</accession>
<keyword evidence="1" id="KW-1133">Transmembrane helix</keyword>
<gene>
    <name evidence="2" type="ORF">COB20_07585</name>
</gene>
<evidence type="ECO:0000256" key="1">
    <source>
        <dbReference type="SAM" id="Phobius"/>
    </source>
</evidence>
<feature type="transmembrane region" description="Helical" evidence="1">
    <location>
        <begin position="6"/>
        <end position="24"/>
    </location>
</feature>
<protein>
    <submittedName>
        <fullName evidence="2">Uncharacterized protein</fullName>
    </submittedName>
</protein>
<dbReference type="EMBL" id="NVUL01000044">
    <property type="protein sequence ID" value="PCI77567.1"/>
    <property type="molecule type" value="Genomic_DNA"/>
</dbReference>
<reference evidence="3" key="1">
    <citation type="submission" date="2017-08" db="EMBL/GenBank/DDBJ databases">
        <title>A dynamic microbial community with high functional redundancy inhabits the cold, oxic subseafloor aquifer.</title>
        <authorList>
            <person name="Tully B.J."/>
            <person name="Wheat C.G."/>
            <person name="Glazer B.T."/>
            <person name="Huber J.A."/>
        </authorList>
    </citation>
    <scope>NUCLEOTIDE SEQUENCE [LARGE SCALE GENOMIC DNA]</scope>
</reference>
<organism evidence="2 3">
    <name type="scientific">SAR86 cluster bacterium</name>
    <dbReference type="NCBI Taxonomy" id="2030880"/>
    <lineage>
        <taxon>Bacteria</taxon>
        <taxon>Pseudomonadati</taxon>
        <taxon>Pseudomonadota</taxon>
        <taxon>Gammaproteobacteria</taxon>
        <taxon>SAR86 cluster</taxon>
    </lineage>
</organism>
<proteinExistence type="predicted"/>
<keyword evidence="1" id="KW-0812">Transmembrane</keyword>
<evidence type="ECO:0000313" key="3">
    <source>
        <dbReference type="Proteomes" id="UP000218767"/>
    </source>
</evidence>
<keyword evidence="1" id="KW-0472">Membrane</keyword>
<dbReference type="Proteomes" id="UP000218767">
    <property type="component" value="Unassembled WGS sequence"/>
</dbReference>
<evidence type="ECO:0000313" key="2">
    <source>
        <dbReference type="EMBL" id="PCI77567.1"/>
    </source>
</evidence>
<dbReference type="AlphaFoldDB" id="A0A2A4X6A3"/>